<dbReference type="EC" id="2.8.2.-" evidence="1"/>
<evidence type="ECO:0000313" key="3">
    <source>
        <dbReference type="Ensembl" id="ENSCCRP00010062406.1"/>
    </source>
</evidence>
<feature type="domain" description="Sulfotransferase" evidence="2">
    <location>
        <begin position="26"/>
        <end position="60"/>
    </location>
</feature>
<sequence>MCSCGSVAEHIYNASNLHQIPVFFLSRVLSSGEVGDWKNNFSDTQSKQMDELFQDKLAGTNLGARLKYDL</sequence>
<evidence type="ECO:0000256" key="1">
    <source>
        <dbReference type="RuleBase" id="RU361155"/>
    </source>
</evidence>
<protein>
    <recommendedName>
        <fullName evidence="1">Sulfotransferase</fullName>
        <ecNumber evidence="1">2.8.2.-</ecNumber>
    </recommendedName>
</protein>
<dbReference type="Pfam" id="PF00685">
    <property type="entry name" value="Sulfotransfer_1"/>
    <property type="match status" value="1"/>
</dbReference>
<keyword evidence="1" id="KW-0808">Transferase</keyword>
<dbReference type="Ensembl" id="ENSCCRT00010068491.1">
    <property type="protein sequence ID" value="ENSCCRP00010062406.1"/>
    <property type="gene ID" value="ENSCCRG00010026600.1"/>
</dbReference>
<name>A0A8C1LGG8_CYPCA</name>
<evidence type="ECO:0000313" key="4">
    <source>
        <dbReference type="Proteomes" id="UP000694427"/>
    </source>
</evidence>
<dbReference type="InterPro" id="IPR000863">
    <property type="entry name" value="Sulfotransferase_dom"/>
</dbReference>
<dbReference type="AlphaFoldDB" id="A0A8C1LGG8"/>
<dbReference type="InterPro" id="IPR027417">
    <property type="entry name" value="P-loop_NTPase"/>
</dbReference>
<dbReference type="SUPFAM" id="SSF52540">
    <property type="entry name" value="P-loop containing nucleoside triphosphate hydrolases"/>
    <property type="match status" value="1"/>
</dbReference>
<dbReference type="Gene3D" id="3.40.50.300">
    <property type="entry name" value="P-loop containing nucleotide triphosphate hydrolases"/>
    <property type="match status" value="1"/>
</dbReference>
<reference evidence="3" key="2">
    <citation type="submission" date="2025-09" db="UniProtKB">
        <authorList>
            <consortium name="Ensembl"/>
        </authorList>
    </citation>
    <scope>IDENTIFICATION</scope>
</reference>
<keyword evidence="4" id="KW-1185">Reference proteome</keyword>
<proteinExistence type="inferred from homology"/>
<dbReference type="Proteomes" id="UP000694427">
    <property type="component" value="Unplaced"/>
</dbReference>
<organism evidence="3 4">
    <name type="scientific">Cyprinus carpio</name>
    <name type="common">Common carp</name>
    <dbReference type="NCBI Taxonomy" id="7962"/>
    <lineage>
        <taxon>Eukaryota</taxon>
        <taxon>Metazoa</taxon>
        <taxon>Chordata</taxon>
        <taxon>Craniata</taxon>
        <taxon>Vertebrata</taxon>
        <taxon>Euteleostomi</taxon>
        <taxon>Actinopterygii</taxon>
        <taxon>Neopterygii</taxon>
        <taxon>Teleostei</taxon>
        <taxon>Ostariophysi</taxon>
        <taxon>Cypriniformes</taxon>
        <taxon>Cyprinidae</taxon>
        <taxon>Cyprininae</taxon>
        <taxon>Cyprinus</taxon>
    </lineage>
</organism>
<evidence type="ECO:0000259" key="2">
    <source>
        <dbReference type="Pfam" id="PF00685"/>
    </source>
</evidence>
<comment type="similarity">
    <text evidence="1">Belongs to the sulfotransferase 1 family.</text>
</comment>
<dbReference type="GO" id="GO:0008146">
    <property type="term" value="F:sulfotransferase activity"/>
    <property type="evidence" value="ECO:0007669"/>
    <property type="project" value="InterPro"/>
</dbReference>
<reference evidence="3" key="1">
    <citation type="submission" date="2025-08" db="UniProtKB">
        <authorList>
            <consortium name="Ensembl"/>
        </authorList>
    </citation>
    <scope>IDENTIFICATION</scope>
</reference>
<accession>A0A8C1LGG8</accession>